<proteinExistence type="predicted"/>
<dbReference type="Proteomes" id="UP000191522">
    <property type="component" value="Unassembled WGS sequence"/>
</dbReference>
<evidence type="ECO:0000313" key="3">
    <source>
        <dbReference type="Proteomes" id="UP000191522"/>
    </source>
</evidence>
<gene>
    <name evidence="2" type="ORF">PENDEC_c019G04228</name>
</gene>
<evidence type="ECO:0000313" key="2">
    <source>
        <dbReference type="EMBL" id="OQD72761.1"/>
    </source>
</evidence>
<feature type="transmembrane region" description="Helical" evidence="1">
    <location>
        <begin position="6"/>
        <end position="30"/>
    </location>
</feature>
<sequence>MVFNVFPLIFAKTGIAVGIVGVLVGLIVAASRNRASDAFIELAVIAARNPGSVPT</sequence>
<dbReference type="EMBL" id="MDYL01000019">
    <property type="protein sequence ID" value="OQD72761.1"/>
    <property type="molecule type" value="Genomic_DNA"/>
</dbReference>
<name>A0A1V6P6Z6_PENDC</name>
<organism evidence="2 3">
    <name type="scientific">Penicillium decumbens</name>
    <dbReference type="NCBI Taxonomy" id="69771"/>
    <lineage>
        <taxon>Eukaryota</taxon>
        <taxon>Fungi</taxon>
        <taxon>Dikarya</taxon>
        <taxon>Ascomycota</taxon>
        <taxon>Pezizomycotina</taxon>
        <taxon>Eurotiomycetes</taxon>
        <taxon>Eurotiomycetidae</taxon>
        <taxon>Eurotiales</taxon>
        <taxon>Aspergillaceae</taxon>
        <taxon>Penicillium</taxon>
    </lineage>
</organism>
<keyword evidence="1" id="KW-1133">Transmembrane helix</keyword>
<keyword evidence="1" id="KW-0472">Membrane</keyword>
<keyword evidence="1" id="KW-0812">Transmembrane</keyword>
<accession>A0A1V6P6Z6</accession>
<keyword evidence="3" id="KW-1185">Reference proteome</keyword>
<protein>
    <submittedName>
        <fullName evidence="2">Uncharacterized protein</fullName>
    </submittedName>
</protein>
<dbReference type="AlphaFoldDB" id="A0A1V6P6Z6"/>
<evidence type="ECO:0000256" key="1">
    <source>
        <dbReference type="SAM" id="Phobius"/>
    </source>
</evidence>
<comment type="caution">
    <text evidence="2">The sequence shown here is derived from an EMBL/GenBank/DDBJ whole genome shotgun (WGS) entry which is preliminary data.</text>
</comment>
<reference evidence="3" key="1">
    <citation type="journal article" date="2017" name="Nat. Microbiol.">
        <title>Global analysis of biosynthetic gene clusters reveals vast potential of secondary metabolite production in Penicillium species.</title>
        <authorList>
            <person name="Nielsen J.C."/>
            <person name="Grijseels S."/>
            <person name="Prigent S."/>
            <person name="Ji B."/>
            <person name="Dainat J."/>
            <person name="Nielsen K.F."/>
            <person name="Frisvad J.C."/>
            <person name="Workman M."/>
            <person name="Nielsen J."/>
        </authorList>
    </citation>
    <scope>NUCLEOTIDE SEQUENCE [LARGE SCALE GENOMIC DNA]</scope>
    <source>
        <strain evidence="3">IBT 11843</strain>
    </source>
</reference>